<evidence type="ECO:0000256" key="1">
    <source>
        <dbReference type="ARBA" id="ARBA00004127"/>
    </source>
</evidence>
<evidence type="ECO:0000256" key="8">
    <source>
        <dbReference type="SAM" id="MobiDB-lite"/>
    </source>
</evidence>
<feature type="transmembrane region" description="Helical" evidence="9">
    <location>
        <begin position="348"/>
        <end position="371"/>
    </location>
</feature>
<dbReference type="STRING" id="946122.A0A0C2TM42"/>
<evidence type="ECO:0000256" key="4">
    <source>
        <dbReference type="ARBA" id="ARBA00022692"/>
    </source>
</evidence>
<dbReference type="HOGENOM" id="CLU_008721_4_3_1"/>
<keyword evidence="4 9" id="KW-0812">Transmembrane</keyword>
<feature type="domain" description="Sodium/calcium exchanger membrane region" evidence="10">
    <location>
        <begin position="315"/>
        <end position="467"/>
    </location>
</feature>
<dbReference type="EMBL" id="KN818229">
    <property type="protein sequence ID" value="KIL68219.1"/>
    <property type="molecule type" value="Genomic_DNA"/>
</dbReference>
<dbReference type="Proteomes" id="UP000054549">
    <property type="component" value="Unassembled WGS sequence"/>
</dbReference>
<dbReference type="InterPro" id="IPR004837">
    <property type="entry name" value="NaCa_Exmemb"/>
</dbReference>
<evidence type="ECO:0000256" key="9">
    <source>
        <dbReference type="SAM" id="Phobius"/>
    </source>
</evidence>
<feature type="transmembrane region" description="Helical" evidence="9">
    <location>
        <begin position="396"/>
        <end position="415"/>
    </location>
</feature>
<dbReference type="GO" id="GO:0015369">
    <property type="term" value="F:calcium:proton antiporter activity"/>
    <property type="evidence" value="ECO:0007669"/>
    <property type="project" value="UniProtKB-ARBA"/>
</dbReference>
<dbReference type="InterPro" id="IPR004713">
    <property type="entry name" value="CaH_exchang"/>
</dbReference>
<dbReference type="PANTHER" id="PTHR31503">
    <property type="entry name" value="VACUOLAR CALCIUM ION TRANSPORTER"/>
    <property type="match status" value="1"/>
</dbReference>
<feature type="domain" description="Sodium/calcium exchanger membrane region" evidence="10">
    <location>
        <begin position="111"/>
        <end position="270"/>
    </location>
</feature>
<evidence type="ECO:0000313" key="12">
    <source>
        <dbReference type="Proteomes" id="UP000054549"/>
    </source>
</evidence>
<feature type="compositionally biased region" description="Polar residues" evidence="8">
    <location>
        <begin position="1"/>
        <end position="15"/>
    </location>
</feature>
<dbReference type="PANTHER" id="PTHR31503:SF20">
    <property type="entry name" value="CA(2+)_H(+) EXCHANGER, PUTATIVE (EUROFUNG)-RELATED"/>
    <property type="match status" value="1"/>
</dbReference>
<comment type="similarity">
    <text evidence="2">Belongs to the Ca(2+):cation antiporter (CaCA) (TC 2.A.19) family.</text>
</comment>
<feature type="transmembrane region" description="Helical" evidence="9">
    <location>
        <begin position="450"/>
        <end position="470"/>
    </location>
</feature>
<dbReference type="Pfam" id="PF01699">
    <property type="entry name" value="Na_Ca_ex"/>
    <property type="match status" value="2"/>
</dbReference>
<dbReference type="GO" id="GO:0012505">
    <property type="term" value="C:endomembrane system"/>
    <property type="evidence" value="ECO:0007669"/>
    <property type="project" value="UniProtKB-SubCell"/>
</dbReference>
<feature type="transmembrane region" description="Helical" evidence="9">
    <location>
        <begin position="312"/>
        <end position="336"/>
    </location>
</feature>
<feature type="transmembrane region" description="Helical" evidence="9">
    <location>
        <begin position="211"/>
        <end position="230"/>
    </location>
</feature>
<keyword evidence="12" id="KW-1185">Reference proteome</keyword>
<sequence>MQNDNPWSFQPSNTDVVVARPQPSGRLPDDDQNTLTDVCVDSEHQSKNEIERQTTRVSFWDRLTGEGQATVGVKQSIIALASYSWLNTFLVVVPLAWAVNFIPNVSHEVKFGASLIALLPLVKLLHYAGDQLALNCGKITGDFVMITVNNSMETVTAILLLLKCELKLLQSTITGFILLRLLLVSGTSFITGGMRRRSQTPCASQSRLNQTMLMTGAFALLLPALFYNVLDHSSHSTSGSTNVPNTVESLRRQILDVSRASSPLLLIAYACSCSYLHYPPGCQETVFTEKDPEACIEPCDMTTDEEKPEVNFWVSLITIFIIGVLMMVTVECLVSSIQPMKTLVREEWFGLVLIPLVSYAADGILVTVYFIRSLFPWLSEAYKPAGSLAETRAIDLSVQFMLLWTPVLILIGWILGQPVSLLFDLFEVVLLIAACVLLNCVAFDSKTSRAEGVMMVVFYFMIAITAWFYPGSQDIRNMFKCNTLSTTTMPI</sequence>
<comment type="subcellular location">
    <subcellularLocation>
        <location evidence="1">Endomembrane system</location>
        <topology evidence="1">Multi-pass membrane protein</topology>
    </subcellularLocation>
</comment>
<keyword evidence="5 9" id="KW-1133">Transmembrane helix</keyword>
<reference evidence="11 12" key="1">
    <citation type="submission" date="2014-04" db="EMBL/GenBank/DDBJ databases">
        <title>Evolutionary Origins and Diversification of the Mycorrhizal Mutualists.</title>
        <authorList>
            <consortium name="DOE Joint Genome Institute"/>
            <consortium name="Mycorrhizal Genomics Consortium"/>
            <person name="Kohler A."/>
            <person name="Kuo A."/>
            <person name="Nagy L.G."/>
            <person name="Floudas D."/>
            <person name="Copeland A."/>
            <person name="Barry K.W."/>
            <person name="Cichocki N."/>
            <person name="Veneault-Fourrey C."/>
            <person name="LaButti K."/>
            <person name="Lindquist E.A."/>
            <person name="Lipzen A."/>
            <person name="Lundell T."/>
            <person name="Morin E."/>
            <person name="Murat C."/>
            <person name="Riley R."/>
            <person name="Ohm R."/>
            <person name="Sun H."/>
            <person name="Tunlid A."/>
            <person name="Henrissat B."/>
            <person name="Grigoriev I.V."/>
            <person name="Hibbett D.S."/>
            <person name="Martin F."/>
        </authorList>
    </citation>
    <scope>NUCLEOTIDE SEQUENCE [LARGE SCALE GENOMIC DNA]</scope>
    <source>
        <strain evidence="11 12">Koide BX008</strain>
    </source>
</reference>
<dbReference type="OrthoDB" id="1699231at2759"/>
<dbReference type="Gene3D" id="1.20.1420.30">
    <property type="entry name" value="NCX, central ion-binding region"/>
    <property type="match status" value="1"/>
</dbReference>
<evidence type="ECO:0000256" key="7">
    <source>
        <dbReference type="ARBA" id="ARBA00023136"/>
    </source>
</evidence>
<dbReference type="InterPro" id="IPR044880">
    <property type="entry name" value="NCX_ion-bd_dom_sf"/>
</dbReference>
<protein>
    <recommendedName>
        <fullName evidence="10">Sodium/calcium exchanger membrane region domain-containing protein</fullName>
    </recommendedName>
</protein>
<dbReference type="GO" id="GO:0006874">
    <property type="term" value="P:intracellular calcium ion homeostasis"/>
    <property type="evidence" value="ECO:0007669"/>
    <property type="project" value="TreeGrafter"/>
</dbReference>
<evidence type="ECO:0000313" key="11">
    <source>
        <dbReference type="EMBL" id="KIL68219.1"/>
    </source>
</evidence>
<gene>
    <name evidence="11" type="ORF">M378DRAFT_158760</name>
</gene>
<keyword evidence="6" id="KW-0406">Ion transport</keyword>
<evidence type="ECO:0000259" key="10">
    <source>
        <dbReference type="Pfam" id="PF01699"/>
    </source>
</evidence>
<proteinExistence type="inferred from homology"/>
<organism evidence="11 12">
    <name type="scientific">Amanita muscaria (strain Koide BX008)</name>
    <dbReference type="NCBI Taxonomy" id="946122"/>
    <lineage>
        <taxon>Eukaryota</taxon>
        <taxon>Fungi</taxon>
        <taxon>Dikarya</taxon>
        <taxon>Basidiomycota</taxon>
        <taxon>Agaricomycotina</taxon>
        <taxon>Agaricomycetes</taxon>
        <taxon>Agaricomycetidae</taxon>
        <taxon>Agaricales</taxon>
        <taxon>Pluteineae</taxon>
        <taxon>Amanitaceae</taxon>
        <taxon>Amanita</taxon>
    </lineage>
</organism>
<feature type="transmembrane region" description="Helical" evidence="9">
    <location>
        <begin position="168"/>
        <end position="190"/>
    </location>
</feature>
<keyword evidence="3" id="KW-0813">Transport</keyword>
<evidence type="ECO:0000256" key="5">
    <source>
        <dbReference type="ARBA" id="ARBA00022989"/>
    </source>
</evidence>
<feature type="transmembrane region" description="Helical" evidence="9">
    <location>
        <begin position="77"/>
        <end position="99"/>
    </location>
</feature>
<name>A0A0C2TM42_AMAMK</name>
<feature type="region of interest" description="Disordered" evidence="8">
    <location>
        <begin position="1"/>
        <end position="34"/>
    </location>
</feature>
<evidence type="ECO:0000256" key="2">
    <source>
        <dbReference type="ARBA" id="ARBA00008170"/>
    </source>
</evidence>
<keyword evidence="7 9" id="KW-0472">Membrane</keyword>
<evidence type="ECO:0000256" key="6">
    <source>
        <dbReference type="ARBA" id="ARBA00023065"/>
    </source>
</evidence>
<evidence type="ECO:0000256" key="3">
    <source>
        <dbReference type="ARBA" id="ARBA00022448"/>
    </source>
</evidence>
<accession>A0A0C2TM42</accession>
<dbReference type="GO" id="GO:0000329">
    <property type="term" value="C:fungal-type vacuole membrane"/>
    <property type="evidence" value="ECO:0007669"/>
    <property type="project" value="TreeGrafter"/>
</dbReference>
<feature type="transmembrane region" description="Helical" evidence="9">
    <location>
        <begin position="422"/>
        <end position="444"/>
    </location>
</feature>
<dbReference type="AlphaFoldDB" id="A0A0C2TM42"/>
<dbReference type="InParanoid" id="A0A0C2TM42"/>